<feature type="domain" description="MoaB/Mog" evidence="6">
    <location>
        <begin position="181"/>
        <end position="319"/>
    </location>
</feature>
<dbReference type="CDD" id="cd00887">
    <property type="entry name" value="MoeA"/>
    <property type="match status" value="1"/>
</dbReference>
<dbReference type="InterPro" id="IPR038987">
    <property type="entry name" value="MoeA-like"/>
</dbReference>
<dbReference type="InterPro" id="IPR036425">
    <property type="entry name" value="MoaB/Mog-like_dom_sf"/>
</dbReference>
<evidence type="ECO:0000256" key="3">
    <source>
        <dbReference type="ARBA" id="ARBA00022505"/>
    </source>
</evidence>
<comment type="similarity">
    <text evidence="2 5">Belongs to the MoeA family.</text>
</comment>
<evidence type="ECO:0000259" key="6">
    <source>
        <dbReference type="SMART" id="SM00852"/>
    </source>
</evidence>
<reference evidence="8" key="1">
    <citation type="journal article" date="2019" name="Int. J. Syst. Evol. Microbiol.">
        <title>The Global Catalogue of Microorganisms (GCM) 10K type strain sequencing project: providing services to taxonomists for standard genome sequencing and annotation.</title>
        <authorList>
            <consortium name="The Broad Institute Genomics Platform"/>
            <consortium name="The Broad Institute Genome Sequencing Center for Infectious Disease"/>
            <person name="Wu L."/>
            <person name="Ma J."/>
        </authorList>
    </citation>
    <scope>NUCLEOTIDE SEQUENCE [LARGE SCALE GENOMIC DNA]</scope>
    <source>
        <strain evidence="8">JCM 9377</strain>
    </source>
</reference>
<dbReference type="Gene3D" id="2.170.190.11">
    <property type="entry name" value="Molybdopterin biosynthesis moea protein, domain 3"/>
    <property type="match status" value="1"/>
</dbReference>
<dbReference type="Proteomes" id="UP001501237">
    <property type="component" value="Unassembled WGS sequence"/>
</dbReference>
<dbReference type="EMBL" id="BAAAUV010000003">
    <property type="protein sequence ID" value="GAA3201191.1"/>
    <property type="molecule type" value="Genomic_DNA"/>
</dbReference>
<dbReference type="InterPro" id="IPR036688">
    <property type="entry name" value="MoeA_C_domain_IV_sf"/>
</dbReference>
<dbReference type="Gene3D" id="3.90.105.10">
    <property type="entry name" value="Molybdopterin biosynthesis moea protein, domain 2"/>
    <property type="match status" value="1"/>
</dbReference>
<dbReference type="SUPFAM" id="SSF63867">
    <property type="entry name" value="MoeA C-terminal domain-like"/>
    <property type="match status" value="1"/>
</dbReference>
<dbReference type="SUPFAM" id="SSF63882">
    <property type="entry name" value="MoeA N-terminal region -like"/>
    <property type="match status" value="1"/>
</dbReference>
<dbReference type="SMART" id="SM00852">
    <property type="entry name" value="MoCF_biosynth"/>
    <property type="match status" value="1"/>
</dbReference>
<dbReference type="Gene3D" id="3.40.980.10">
    <property type="entry name" value="MoaB/Mog-like domain"/>
    <property type="match status" value="1"/>
</dbReference>
<gene>
    <name evidence="7" type="ORF">GCM10010468_14250</name>
</gene>
<dbReference type="InterPro" id="IPR005110">
    <property type="entry name" value="MoeA_linker/N"/>
</dbReference>
<proteinExistence type="inferred from homology"/>
<comment type="caution">
    <text evidence="7">The sequence shown here is derived from an EMBL/GenBank/DDBJ whole genome shotgun (WGS) entry which is preliminary data.</text>
</comment>
<dbReference type="Gene3D" id="2.40.340.10">
    <property type="entry name" value="MoeA, C-terminal, domain IV"/>
    <property type="match status" value="1"/>
</dbReference>
<keyword evidence="5" id="KW-0460">Magnesium</keyword>
<keyword evidence="5" id="KW-0808">Transferase</keyword>
<keyword evidence="5" id="KW-0501">Molybdenum cofactor biosynthesis</keyword>
<evidence type="ECO:0000313" key="7">
    <source>
        <dbReference type="EMBL" id="GAA3201191.1"/>
    </source>
</evidence>
<keyword evidence="5" id="KW-0479">Metal-binding</keyword>
<dbReference type="PANTHER" id="PTHR10192:SF5">
    <property type="entry name" value="GEPHYRIN"/>
    <property type="match status" value="1"/>
</dbReference>
<dbReference type="InterPro" id="IPR036135">
    <property type="entry name" value="MoeA_linker/N_sf"/>
</dbReference>
<keyword evidence="8" id="KW-1185">Reference proteome</keyword>
<sequence length="395" mass="39906">MTSVGGPPSDVRGVPWQRARHLAHAAARPLGAVDLPLDLAAGLTLARELVTRTALPAFDTSAMDGFGVAGPGPWRIRGTVRAGTVWTGGPLRPGEAVAISTGACVPPGADSVLPVEVAERAGDLLTGPDPRPGGHIRRLGEDAAAGTVLAPPGTPAGPALLGLAATCGHDTLRVRPRPGVRLLVTGDELVRAGEPGPGRIRDALGPSLPSLVTGLGGEPLSVHEVEDAPGNALAEAVEGAGEAQVIVVTGSTSVGTTDALRRLLHDHEARWIVDTVACRPGHPQLLAELPDGRLLLGLPGNPYAALVAAHTLLAPLLAGLAGRGLPALPMLPLTGEVPVTPGRTRLLPVVWAGAAARVLGGHGAAFLNGAALADALAAVPPGWNREDPVPLIVLR</sequence>
<dbReference type="Pfam" id="PF03453">
    <property type="entry name" value="MoeA_N"/>
    <property type="match status" value="1"/>
</dbReference>
<dbReference type="PANTHER" id="PTHR10192">
    <property type="entry name" value="MOLYBDOPTERIN BIOSYNTHESIS PROTEIN"/>
    <property type="match status" value="1"/>
</dbReference>
<evidence type="ECO:0000256" key="1">
    <source>
        <dbReference type="ARBA" id="ARBA00002901"/>
    </source>
</evidence>
<comment type="function">
    <text evidence="1 5">Catalyzes the insertion of molybdate into adenylated molybdopterin with the concomitant release of AMP.</text>
</comment>
<dbReference type="InterPro" id="IPR001453">
    <property type="entry name" value="MoaB/Mog_dom"/>
</dbReference>
<evidence type="ECO:0000313" key="8">
    <source>
        <dbReference type="Proteomes" id="UP001501237"/>
    </source>
</evidence>
<comment type="cofactor">
    <cofactor evidence="5">
        <name>Mg(2+)</name>
        <dbReference type="ChEBI" id="CHEBI:18420"/>
    </cofactor>
</comment>
<evidence type="ECO:0000256" key="5">
    <source>
        <dbReference type="RuleBase" id="RU365090"/>
    </source>
</evidence>
<dbReference type="Pfam" id="PF00994">
    <property type="entry name" value="MoCF_biosynth"/>
    <property type="match status" value="1"/>
</dbReference>
<name>A0ABP6Q2S4_9ACTN</name>
<protein>
    <recommendedName>
        <fullName evidence="5">Molybdopterin molybdenumtransferase</fullName>
        <ecNumber evidence="5">2.10.1.1</ecNumber>
    </recommendedName>
</protein>
<accession>A0ABP6Q2S4</accession>
<comment type="pathway">
    <text evidence="5">Cofactor biosynthesis; molybdopterin biosynthesis.</text>
</comment>
<keyword evidence="3 5" id="KW-0500">Molybdenum</keyword>
<evidence type="ECO:0000256" key="4">
    <source>
        <dbReference type="ARBA" id="ARBA00047317"/>
    </source>
</evidence>
<dbReference type="EC" id="2.10.1.1" evidence="5"/>
<dbReference type="SUPFAM" id="SSF53218">
    <property type="entry name" value="Molybdenum cofactor biosynthesis proteins"/>
    <property type="match status" value="1"/>
</dbReference>
<dbReference type="RefSeq" id="WP_344823548.1">
    <property type="nucleotide sequence ID" value="NZ_BAAAUV010000003.1"/>
</dbReference>
<organism evidence="7 8">
    <name type="scientific">Actinocorallia longicatena</name>
    <dbReference type="NCBI Taxonomy" id="111803"/>
    <lineage>
        <taxon>Bacteria</taxon>
        <taxon>Bacillati</taxon>
        <taxon>Actinomycetota</taxon>
        <taxon>Actinomycetes</taxon>
        <taxon>Streptosporangiales</taxon>
        <taxon>Thermomonosporaceae</taxon>
        <taxon>Actinocorallia</taxon>
    </lineage>
</organism>
<evidence type="ECO:0000256" key="2">
    <source>
        <dbReference type="ARBA" id="ARBA00010763"/>
    </source>
</evidence>
<comment type="catalytic activity">
    <reaction evidence="4">
        <text>adenylyl-molybdopterin + molybdate = Mo-molybdopterin + AMP + H(+)</text>
        <dbReference type="Rhea" id="RHEA:35047"/>
        <dbReference type="ChEBI" id="CHEBI:15378"/>
        <dbReference type="ChEBI" id="CHEBI:36264"/>
        <dbReference type="ChEBI" id="CHEBI:62727"/>
        <dbReference type="ChEBI" id="CHEBI:71302"/>
        <dbReference type="ChEBI" id="CHEBI:456215"/>
        <dbReference type="EC" id="2.10.1.1"/>
    </reaction>
</comment>